<dbReference type="GO" id="GO:0003677">
    <property type="term" value="F:DNA binding"/>
    <property type="evidence" value="ECO:0007669"/>
    <property type="project" value="InterPro"/>
</dbReference>
<dbReference type="PROSITE" id="PS00447">
    <property type="entry name" value="DNA_POLYMERASE_A"/>
    <property type="match status" value="1"/>
</dbReference>
<dbReference type="SUPFAM" id="SSF53098">
    <property type="entry name" value="Ribonuclease H-like"/>
    <property type="match status" value="1"/>
</dbReference>
<evidence type="ECO:0000256" key="6">
    <source>
        <dbReference type="SAM" id="MobiDB-lite"/>
    </source>
</evidence>
<protein>
    <recommendedName>
        <fullName evidence="1">DNA-directed DNA polymerase</fullName>
        <ecNumber evidence="1">2.7.7.7</ecNumber>
    </recommendedName>
    <alternativeName>
        <fullName evidence="5">Mitochondrial DNA polymerase catalytic subunit</fullName>
    </alternativeName>
</protein>
<evidence type="ECO:0000256" key="3">
    <source>
        <dbReference type="ARBA" id="ARBA00022695"/>
    </source>
</evidence>
<keyword evidence="9" id="KW-1185">Reference proteome</keyword>
<dbReference type="EC" id="2.7.7.7" evidence="1"/>
<feature type="compositionally biased region" description="Low complexity" evidence="6">
    <location>
        <begin position="1106"/>
        <end position="1123"/>
    </location>
</feature>
<dbReference type="Pfam" id="PF18136">
    <property type="entry name" value="DNApol_Exo"/>
    <property type="match status" value="1"/>
</dbReference>
<accession>A0AAD5K0M9</accession>
<dbReference type="EMBL" id="JAIXMP010000013">
    <property type="protein sequence ID" value="KAI9263373.1"/>
    <property type="molecule type" value="Genomic_DNA"/>
</dbReference>
<evidence type="ECO:0000256" key="5">
    <source>
        <dbReference type="ARBA" id="ARBA00031966"/>
    </source>
</evidence>
<dbReference type="SUPFAM" id="SSF56672">
    <property type="entry name" value="DNA/RNA polymerases"/>
    <property type="match status" value="1"/>
</dbReference>
<organism evidence="8 9">
    <name type="scientific">Phascolomyces articulosus</name>
    <dbReference type="NCBI Taxonomy" id="60185"/>
    <lineage>
        <taxon>Eukaryota</taxon>
        <taxon>Fungi</taxon>
        <taxon>Fungi incertae sedis</taxon>
        <taxon>Mucoromycota</taxon>
        <taxon>Mucoromycotina</taxon>
        <taxon>Mucoromycetes</taxon>
        <taxon>Mucorales</taxon>
        <taxon>Lichtheimiaceae</taxon>
        <taxon>Phascolomyces</taxon>
    </lineage>
</organism>
<dbReference type="InterPro" id="IPR012337">
    <property type="entry name" value="RNaseH-like_sf"/>
</dbReference>
<dbReference type="GO" id="GO:0006264">
    <property type="term" value="P:mitochondrial DNA replication"/>
    <property type="evidence" value="ECO:0007669"/>
    <property type="project" value="TreeGrafter"/>
</dbReference>
<keyword evidence="4" id="KW-0239">DNA-directed DNA polymerase</keyword>
<name>A0AAD5K0M9_9FUNG</name>
<dbReference type="InterPro" id="IPR019760">
    <property type="entry name" value="DNA-dir_DNA_pol_A_CS"/>
</dbReference>
<dbReference type="Gene3D" id="3.30.420.390">
    <property type="match status" value="1"/>
</dbReference>
<feature type="domain" description="DNA-directed DNA polymerase family A palm" evidence="7">
    <location>
        <begin position="666"/>
        <end position="896"/>
    </location>
</feature>
<dbReference type="Proteomes" id="UP001209540">
    <property type="component" value="Unassembled WGS sequence"/>
</dbReference>
<evidence type="ECO:0000256" key="1">
    <source>
        <dbReference type="ARBA" id="ARBA00012417"/>
    </source>
</evidence>
<evidence type="ECO:0000313" key="9">
    <source>
        <dbReference type="Proteomes" id="UP001209540"/>
    </source>
</evidence>
<dbReference type="InterPro" id="IPR002297">
    <property type="entry name" value="DNA-dir_DNA_pol_A_mt"/>
</dbReference>
<dbReference type="Gene3D" id="3.30.70.370">
    <property type="match status" value="1"/>
</dbReference>
<keyword evidence="2" id="KW-0808">Transferase</keyword>
<dbReference type="GO" id="GO:0008408">
    <property type="term" value="F:3'-5' exonuclease activity"/>
    <property type="evidence" value="ECO:0007669"/>
    <property type="project" value="TreeGrafter"/>
</dbReference>
<dbReference type="PRINTS" id="PR00867">
    <property type="entry name" value="DNAPOLG"/>
</dbReference>
<evidence type="ECO:0000256" key="2">
    <source>
        <dbReference type="ARBA" id="ARBA00022679"/>
    </source>
</evidence>
<dbReference type="PANTHER" id="PTHR10267">
    <property type="entry name" value="DNA POLYMERASE SUBUNIT GAMMA-1"/>
    <property type="match status" value="1"/>
</dbReference>
<evidence type="ECO:0000259" key="7">
    <source>
        <dbReference type="SMART" id="SM00482"/>
    </source>
</evidence>
<reference evidence="8" key="1">
    <citation type="journal article" date="2022" name="IScience">
        <title>Evolution of zygomycete secretomes and the origins of terrestrial fungal ecologies.</title>
        <authorList>
            <person name="Chang Y."/>
            <person name="Wang Y."/>
            <person name="Mondo S."/>
            <person name="Ahrendt S."/>
            <person name="Andreopoulos W."/>
            <person name="Barry K."/>
            <person name="Beard J."/>
            <person name="Benny G.L."/>
            <person name="Blankenship S."/>
            <person name="Bonito G."/>
            <person name="Cuomo C."/>
            <person name="Desiro A."/>
            <person name="Gervers K.A."/>
            <person name="Hundley H."/>
            <person name="Kuo A."/>
            <person name="LaButti K."/>
            <person name="Lang B.F."/>
            <person name="Lipzen A."/>
            <person name="O'Donnell K."/>
            <person name="Pangilinan J."/>
            <person name="Reynolds N."/>
            <person name="Sandor L."/>
            <person name="Smith M.E."/>
            <person name="Tsang A."/>
            <person name="Grigoriev I.V."/>
            <person name="Stajich J.E."/>
            <person name="Spatafora J.W."/>
        </authorList>
    </citation>
    <scope>NUCLEOTIDE SEQUENCE</scope>
    <source>
        <strain evidence="8">RSA 2281</strain>
    </source>
</reference>
<dbReference type="GO" id="GO:0003887">
    <property type="term" value="F:DNA-directed DNA polymerase activity"/>
    <property type="evidence" value="ECO:0007669"/>
    <property type="project" value="UniProtKB-KW"/>
</dbReference>
<evidence type="ECO:0000256" key="4">
    <source>
        <dbReference type="ARBA" id="ARBA00022932"/>
    </source>
</evidence>
<comment type="caution">
    <text evidence="8">The sequence shown here is derived from an EMBL/GenBank/DDBJ whole genome shotgun (WGS) entry which is preliminary data.</text>
</comment>
<dbReference type="InterPro" id="IPR043502">
    <property type="entry name" value="DNA/RNA_pol_sf"/>
</dbReference>
<proteinExistence type="predicted"/>
<dbReference type="Pfam" id="PF00476">
    <property type="entry name" value="DNA_pol_A"/>
    <property type="match status" value="1"/>
</dbReference>
<sequence length="1132" mass="127998">MSTRITCETRIFRRIILTPRSINGRFYYTTRTLSQSAEKVEKSDVRINAANVQLLSPKLHEQVFGKGSSNGPRELRARKTVAKEHLKLQDIWGKKSDTQDPIGLKLPTIYGRNIEEHFMRIGYEQSGKYLENAEQFTKIDLPTMPAQWSQQSGWTRYDKENNNTTTVSVGHPLEDLLVFDVEVLVNTSQYPVMAVAASDKAWYSWTSPYLSGESDNPNHLIPLGGEGEKNGKIVVGHNIGYDRARIADEYSRTSSGIGYLDTMSLHIAVSGLCSQQRPAWIKRKNQQDKIVDDAVAPLAADNETNTSNSSKAGLQDIMFFDVSSLNSLKDVAKFHCGTELDKSVRSYFETGTLQDIRDNFQESMQYCAMDVEMTHRIYKVVFPKFRDNCPHPISFAGMLHMGSSFLTVTEKWEQYLERSSRKHEELSDLVDVNLRELAEKARALVNEPEVWQKDPWLSQLDWYVNPRQRKLKGQPKWYKDAYDSKTEKLKISIRSRIAPVLLRLKWHGYPLHYLSKHGWCYKVEHDQVNENTPKGILEDDTYRYIKVPHKDGAEANCGNPLAKGYIGAYEDKTMTSEYEAAKQALELNAKSAYWISARERILGQFVVWDDQSDVDMHLPKRQKSDDGDMAKYGMILPQMVTMGTVTRRAVEKTWLTASNAKANRIGSELKSMVEVPDGYKIVGADVDSEELWISSVIGDAQFGFHGASALGWMTLQGSKAEGTDLHSKTATILGLNRDKAKIFNYARIYGAGVKYATSLLLQYNQGMDPEEAKKRALALYASTKGEKEHSSKNRFERPFWHGGSESYMFNALENIALSKEPRTPVLGCAITDALKPQYTGTQFLTSRINWVVQSSGVDYLHMLITSMAHLIDRYQINARFMLSVHDEVRYLSTNEDTHRTALALQVANLWTRALFSWRLGVESLPQSVAFFSAVDIDHVLRKEPNMPCTTPSHEERIKEGVSCTIEDTLRDLEAVTQKSRNDICLLGDAQETAGQTLDDKMIKRAVKSLEQDRKPCSLEFLKAQMHKDYKTALVSTIPMSQQTEELIKSQPLSMSSSSSSSSLSQYEFYHPFSNSDNNNNTSHHFPTTSIHVISSGARGERREYKPSSSSSSSPVLSSSSSSVKILHSPIRR</sequence>
<dbReference type="InterPro" id="IPR001098">
    <property type="entry name" value="DNA-dir_DNA_pol_A_palm_dom"/>
</dbReference>
<evidence type="ECO:0000313" key="8">
    <source>
        <dbReference type="EMBL" id="KAI9263373.1"/>
    </source>
</evidence>
<gene>
    <name evidence="8" type="ORF">BDA99DRAFT_537376</name>
</gene>
<feature type="region of interest" description="Disordered" evidence="6">
    <location>
        <begin position="1092"/>
        <end position="1132"/>
    </location>
</feature>
<dbReference type="PANTHER" id="PTHR10267:SF0">
    <property type="entry name" value="DNA POLYMERASE SUBUNIT GAMMA-1"/>
    <property type="match status" value="1"/>
</dbReference>
<keyword evidence="3" id="KW-0548">Nucleotidyltransferase</keyword>
<dbReference type="InterPro" id="IPR041336">
    <property type="entry name" value="DNApol_Exo"/>
</dbReference>
<dbReference type="Gene3D" id="1.10.150.20">
    <property type="entry name" value="5' to 3' exonuclease, C-terminal subdomain"/>
    <property type="match status" value="1"/>
</dbReference>
<dbReference type="GO" id="GO:0005760">
    <property type="term" value="C:gamma DNA polymerase complex"/>
    <property type="evidence" value="ECO:0007669"/>
    <property type="project" value="InterPro"/>
</dbReference>
<dbReference type="AlphaFoldDB" id="A0AAD5K0M9"/>
<dbReference type="SMART" id="SM00482">
    <property type="entry name" value="POLAc"/>
    <property type="match status" value="1"/>
</dbReference>
<reference evidence="8" key="2">
    <citation type="submission" date="2023-02" db="EMBL/GenBank/DDBJ databases">
        <authorList>
            <consortium name="DOE Joint Genome Institute"/>
            <person name="Mondo S.J."/>
            <person name="Chang Y."/>
            <person name="Wang Y."/>
            <person name="Ahrendt S."/>
            <person name="Andreopoulos W."/>
            <person name="Barry K."/>
            <person name="Beard J."/>
            <person name="Benny G.L."/>
            <person name="Blankenship S."/>
            <person name="Bonito G."/>
            <person name="Cuomo C."/>
            <person name="Desiro A."/>
            <person name="Gervers K.A."/>
            <person name="Hundley H."/>
            <person name="Kuo A."/>
            <person name="LaButti K."/>
            <person name="Lang B.F."/>
            <person name="Lipzen A."/>
            <person name="O'Donnell K."/>
            <person name="Pangilinan J."/>
            <person name="Reynolds N."/>
            <person name="Sandor L."/>
            <person name="Smith M.W."/>
            <person name="Tsang A."/>
            <person name="Grigoriev I.V."/>
            <person name="Stajich J.E."/>
            <person name="Spatafora J.W."/>
        </authorList>
    </citation>
    <scope>NUCLEOTIDE SEQUENCE</scope>
    <source>
        <strain evidence="8">RSA 2281</strain>
    </source>
</reference>